<dbReference type="CDD" id="cd05195">
    <property type="entry name" value="enoyl_red"/>
    <property type="match status" value="1"/>
</dbReference>
<dbReference type="InterPro" id="IPR009081">
    <property type="entry name" value="PP-bd_ACP"/>
</dbReference>
<feature type="domain" description="Carrier" evidence="8">
    <location>
        <begin position="2369"/>
        <end position="2446"/>
    </location>
</feature>
<dbReference type="InterPro" id="IPR016039">
    <property type="entry name" value="Thiolase-like"/>
</dbReference>
<keyword evidence="2" id="KW-0597">Phosphoprotein</keyword>
<dbReference type="InterPro" id="IPR036736">
    <property type="entry name" value="ACP-like_sf"/>
</dbReference>
<protein>
    <submittedName>
        <fullName evidence="11">Beta-ketoacyl synthase</fullName>
    </submittedName>
</protein>
<feature type="active site" description="Proton donor; for dehydratase activity" evidence="7">
    <location>
        <position position="1094"/>
    </location>
</feature>
<keyword evidence="12" id="KW-1185">Reference proteome</keyword>
<dbReference type="SMART" id="SM00829">
    <property type="entry name" value="PKS_ER"/>
    <property type="match status" value="1"/>
</dbReference>
<gene>
    <name evidence="11" type="ordered locus">Msil_2723</name>
</gene>
<dbReference type="RefSeq" id="WP_012591714.1">
    <property type="nucleotide sequence ID" value="NC_011666.1"/>
</dbReference>
<evidence type="ECO:0000256" key="4">
    <source>
        <dbReference type="ARBA" id="ARBA00022857"/>
    </source>
</evidence>
<dbReference type="InterPro" id="IPR049552">
    <property type="entry name" value="PKS_DH_N"/>
</dbReference>
<dbReference type="GO" id="GO:0006633">
    <property type="term" value="P:fatty acid biosynthetic process"/>
    <property type="evidence" value="ECO:0007669"/>
    <property type="project" value="InterPro"/>
</dbReference>
<dbReference type="InterPro" id="IPR016036">
    <property type="entry name" value="Malonyl_transacylase_ACP-bd"/>
</dbReference>
<dbReference type="InterPro" id="IPR020806">
    <property type="entry name" value="PKS_PP-bd"/>
</dbReference>
<evidence type="ECO:0000256" key="6">
    <source>
        <dbReference type="ARBA" id="ARBA00023315"/>
    </source>
</evidence>
<evidence type="ECO:0000259" key="8">
    <source>
        <dbReference type="PROSITE" id="PS50075"/>
    </source>
</evidence>
<proteinExistence type="predicted"/>
<feature type="region of interest" description="N-terminal hotdog fold" evidence="7">
    <location>
        <begin position="907"/>
        <end position="1026"/>
    </location>
</feature>
<keyword evidence="4" id="KW-0521">NADP</keyword>
<evidence type="ECO:0000256" key="3">
    <source>
        <dbReference type="ARBA" id="ARBA00022679"/>
    </source>
</evidence>
<dbReference type="Pfam" id="PF21089">
    <property type="entry name" value="PKS_DH_N"/>
    <property type="match status" value="1"/>
</dbReference>
<dbReference type="OrthoDB" id="9778690at2"/>
<dbReference type="Pfam" id="PF02801">
    <property type="entry name" value="Ketoacyl-synt_C"/>
    <property type="match status" value="1"/>
</dbReference>
<dbReference type="GO" id="GO:0031177">
    <property type="term" value="F:phosphopantetheine binding"/>
    <property type="evidence" value="ECO:0007669"/>
    <property type="project" value="InterPro"/>
</dbReference>
<dbReference type="Pfam" id="PF00698">
    <property type="entry name" value="Acyl_transf_1"/>
    <property type="match status" value="1"/>
</dbReference>
<dbReference type="InterPro" id="IPR050091">
    <property type="entry name" value="PKS_NRPS_Biosynth_Enz"/>
</dbReference>
<dbReference type="SUPFAM" id="SSF52151">
    <property type="entry name" value="FabD/lysophospholipase-like"/>
    <property type="match status" value="1"/>
</dbReference>
<feature type="domain" description="Ketosynthase family 3 (KS3)" evidence="9">
    <location>
        <begin position="16"/>
        <end position="438"/>
    </location>
</feature>
<dbReference type="InterPro" id="IPR020843">
    <property type="entry name" value="ER"/>
</dbReference>
<sequence>MRDNKSDRLTQAAKNDAAPVIIGRSCRLPGANSPDALWDLLSAGRCAVSRIPSDRWSLERLGHPRERERGRSYTWSAGVLDDPWGFDPAVFGISPREAEQMDPQQRLLLELCFEAIEDAGIAPSTLAGTQTGVFIGGSSLDYGNLRLHDPAAADAYFATGNTLAVLSNRISYVFDLRGPSFTIDTACSSSLVALDAAVAAIRSGAIDTAIVGGANMLVSPFGFISFSQAAMLSPTGLCRAFSADADGYVRAEGGVVLVLRAQDLARANGDRVHAVIAASAVNSDGRTNGISLPSALSQSALLEQIYGQSDVDPDDIAFVEAHGTGTRVGDPVEAESIGRVLGRRRRSPLPIGSIKTNIGHIEPASGLAGAMKAMLALEHDEFPRSLHCGELNPDIPFDDLNLSVSARPAALAKTGRIRYAGVSSFGFGGTNAHVVLADPPACAARRMSSDSVRPPQFLMLSAQSETALAELARSYSARLKGADPVSFQRIVAATGRRRESHSERLVIPVESPRAMVQALDKAARQGSAAPTLAVATAIARDAPVAFVFSGNGSQWPGMGQHAYETNAGFRARFDAIDALFQPLAGWSLALMMFDPDIAMKLGRTSIAQPLVFAIQAATAHCLLALGLRPAMALGHSMGEVAAAEAAGALDLESAVRVIHYRSLRQELVRDAGGLAVAFGSRETVEALVAGIPDLVIAAHNSPRNFTVSGPLAALDELARESRAARARVRRLDLAYPFHSELMQPVAAPLHADLAGLAPKSSRIPFISTVAPGVLSGPELGAVYWWRNVREPVLFMEGIEQAVRLGARVFVKIGPGGTLVADIRETAENAGASIAAFPVHHQKPTGEDPFRRAVAEALAHGGAVDKTIAFGDDPGVVDGLPAYPWQRKSYRVGETPETSGLLSVCPWHPLIGARLSADSLEWHGQIDPLLVPALADHRIDGQILLPGAAFAEMALAVAADWLGAATAAIENLEIHQPMIFAANATRQSLCRVTPTTGTIEILSRPRLSNTPFVLHAKAKAIQKPGRTPGAAMPKARDKTISGAALYAEALRSGLEFGPAFRQAASAARSGKTSIIVNLKVAAADPRYGLDPARLDSCFHGLILIFADLTRASHAPAYLPVRFGEIRLERPGAAIAQAHIEIKRCDARAIVADFTLVDADGELIARLRDARYQALRAPQHGSLAVHSVVQSLPLAEEPTATRRDPSLRPDLLTRAAKPETAMAAARSLPADLVLIEGWAAAAAYRLASTLAASGRIAPDELIAAGRFPPARRDWLANLLKALADSGLAEAEGAAYNLAQDLDLPDPDEILQTFAADHPRQSAELLLAAGAGAAMEALSRGEAAPAPSESAIESFELGSLAVVAAANLLADLLKRLSDDWPRDRALRILQIGHGPLSSHAVELALRHGGRLTIFEPDQGRLQRARLAFARDVRVVFLDSLDSAPDRGFDLVVAADALHRIAPTKAILARIVELMASEGLIAAIEPETSLFRDLVFGLDDRRLAGAGQTGSVPTIREWSGRTASAGLRAYGADPIMTTAGRAILVSGQKPKATTKRSVPATALIVSDGDLQTGEIAAALAARLIAAGVECAIEQAGALDRSQPFEAIVFLCGLARSGQSSVDHLAARCLSLKTFAESLGRQAGIGKQKARLWIATHGALSASDEASPVEAGFWAFARSFANEFQGLSVRRVDIAPGLPPAIEAERLAGLIASGTTESDIVVDQRSTRVVRLHAQDRGHAPDHWAPAAASRLEKGEGAGLDRIRWTPIDRTPPGPGKIEIAVAASGLNFRDVMWGLSVLPDELLEDGFAGPTLGLECAGHVAAIGQGVTGFKLGDAVVAFAGGALASHVTVDANLAAMVPAGLSLEAATTIPVAFLTAYYALMGCARLAPGEWVLIHGGAGAVGLAALQIARWRGARVIASAGSVEKRDLVRTLGAEHVFDGRSGNFVDEVRRVSGAGVAVVLNSLSGEAMERSIGLLEPFGRFIELGKRDYLANTHIGLRPFRKNLSYFGVDLDHLILAQAEKGHRLFEEVMGLIAEGEFSALPYRSFPASEFIDAMRLMQQSGHIGKIVITPPKAGAIRIPPQSRFAVAPDKTHLITGGFGGFGLEAARWLVERGARHLALVGRSGANTPEARQTLADFKAAGVKVHVAARDISNGWEAKALVQTIAKEMAPLGGVIHAAMVLDDALIVNLEAQQLRKVLAPKVAGAEHLDRLTRGVALDYFVLFSSATTVIGNPGQGAYVAANGFLEGLARQRRAAGLPALAVAWGGIEDVGLLARNHSLKDTLASRAGVKGMSARRALDLMSEALSRSSAGEDDAMLVIAEIDWATARTHLPLLSSPTYAELIREDEAAEADKREKIDVAALLLTRAPEDVRKTIVEVIVEEIAHILRLPLETLNRSKPLSEIGLDSLMAVELGVSLEERLSLEAPLSTSAGGFNVGELADHIIGSCVHATSEGSAIAKNLAEKHLGKAIAANMAPLTAIVEDKSRDLTQILR</sequence>
<dbReference type="InterPro" id="IPR016035">
    <property type="entry name" value="Acyl_Trfase/lysoPLipase"/>
</dbReference>
<dbReference type="InterPro" id="IPR014031">
    <property type="entry name" value="Ketoacyl_synth_C"/>
</dbReference>
<dbReference type="PANTHER" id="PTHR43775">
    <property type="entry name" value="FATTY ACID SYNTHASE"/>
    <property type="match status" value="1"/>
</dbReference>
<dbReference type="InterPro" id="IPR020841">
    <property type="entry name" value="PKS_Beta-ketoAc_synthase_dom"/>
</dbReference>
<dbReference type="Gene3D" id="3.40.366.10">
    <property type="entry name" value="Malonyl-Coenzyme A Acyl Carrier Protein, domain 2"/>
    <property type="match status" value="1"/>
</dbReference>
<dbReference type="Pfam" id="PF00109">
    <property type="entry name" value="ketoacyl-synt"/>
    <property type="match status" value="1"/>
</dbReference>
<dbReference type="InterPro" id="IPR014043">
    <property type="entry name" value="Acyl_transferase_dom"/>
</dbReference>
<dbReference type="Gene3D" id="3.40.50.150">
    <property type="entry name" value="Vaccinia Virus protein VP39"/>
    <property type="match status" value="1"/>
</dbReference>
<dbReference type="SUPFAM" id="SSF55048">
    <property type="entry name" value="Probable ACP-binding domain of malonyl-CoA ACP transacylase"/>
    <property type="match status" value="1"/>
</dbReference>
<dbReference type="Gene3D" id="3.40.50.720">
    <property type="entry name" value="NAD(P)-binding Rossmann-like Domain"/>
    <property type="match status" value="3"/>
</dbReference>
<dbReference type="EMBL" id="CP001280">
    <property type="protein sequence ID" value="ACK51645.1"/>
    <property type="molecule type" value="Genomic_DNA"/>
</dbReference>
<dbReference type="Gene3D" id="3.90.180.10">
    <property type="entry name" value="Medium-chain alcohol dehydrogenases, catalytic domain"/>
    <property type="match status" value="1"/>
</dbReference>
<dbReference type="PANTHER" id="PTHR43775:SF37">
    <property type="entry name" value="SI:DKEY-61P9.11"/>
    <property type="match status" value="1"/>
</dbReference>
<evidence type="ECO:0000256" key="2">
    <source>
        <dbReference type="ARBA" id="ARBA00022553"/>
    </source>
</evidence>
<dbReference type="Pfam" id="PF13602">
    <property type="entry name" value="ADH_zinc_N_2"/>
    <property type="match status" value="1"/>
</dbReference>
<dbReference type="Gene3D" id="1.10.1200.10">
    <property type="entry name" value="ACP-like"/>
    <property type="match status" value="1"/>
</dbReference>
<dbReference type="InterPro" id="IPR049900">
    <property type="entry name" value="PKS_mFAS_DH"/>
</dbReference>
<dbReference type="InterPro" id="IPR020807">
    <property type="entry name" value="PKS_DH"/>
</dbReference>
<dbReference type="Pfam" id="PF14765">
    <property type="entry name" value="PS-DH"/>
    <property type="match status" value="1"/>
</dbReference>
<dbReference type="SMART" id="SM00823">
    <property type="entry name" value="PKS_PP"/>
    <property type="match status" value="1"/>
</dbReference>
<evidence type="ECO:0000256" key="5">
    <source>
        <dbReference type="ARBA" id="ARBA00023268"/>
    </source>
</evidence>
<feature type="domain" description="PKS/mFAS DH" evidence="10">
    <location>
        <begin position="907"/>
        <end position="1179"/>
    </location>
</feature>
<dbReference type="PROSITE" id="PS52004">
    <property type="entry name" value="KS3_2"/>
    <property type="match status" value="1"/>
</dbReference>
<dbReference type="InterPro" id="IPR018201">
    <property type="entry name" value="Ketoacyl_synth_AS"/>
</dbReference>
<dbReference type="GO" id="GO:0004315">
    <property type="term" value="F:3-oxoacyl-[acyl-carrier-protein] synthase activity"/>
    <property type="evidence" value="ECO:0007669"/>
    <property type="project" value="InterPro"/>
</dbReference>
<dbReference type="Proteomes" id="UP000002257">
    <property type="component" value="Chromosome"/>
</dbReference>
<dbReference type="eggNOG" id="COG0604">
    <property type="taxonomic scope" value="Bacteria"/>
</dbReference>
<dbReference type="FunFam" id="3.40.50.720:FF:000209">
    <property type="entry name" value="Polyketide synthase Pks12"/>
    <property type="match status" value="1"/>
</dbReference>
<evidence type="ECO:0000256" key="1">
    <source>
        <dbReference type="ARBA" id="ARBA00022450"/>
    </source>
</evidence>
<dbReference type="SUPFAM" id="SSF50129">
    <property type="entry name" value="GroES-like"/>
    <property type="match status" value="1"/>
</dbReference>
<accession>B8ERU7</accession>
<dbReference type="InterPro" id="IPR001227">
    <property type="entry name" value="Ac_transferase_dom_sf"/>
</dbReference>
<organism evidence="11 12">
    <name type="scientific">Methylocella silvestris (strain DSM 15510 / CIP 108128 / LMG 27833 / NCIMB 13906 / BL2)</name>
    <dbReference type="NCBI Taxonomy" id="395965"/>
    <lineage>
        <taxon>Bacteria</taxon>
        <taxon>Pseudomonadati</taxon>
        <taxon>Pseudomonadota</taxon>
        <taxon>Alphaproteobacteria</taxon>
        <taxon>Hyphomicrobiales</taxon>
        <taxon>Beijerinckiaceae</taxon>
        <taxon>Methylocella</taxon>
    </lineage>
</organism>
<dbReference type="HOGENOM" id="CLU_000022_31_5_5"/>
<dbReference type="InterPro" id="IPR013154">
    <property type="entry name" value="ADH-like_N"/>
</dbReference>
<dbReference type="Pfam" id="PF00550">
    <property type="entry name" value="PP-binding"/>
    <property type="match status" value="1"/>
</dbReference>
<dbReference type="STRING" id="395965.Msil_2723"/>
<dbReference type="InterPro" id="IPR013968">
    <property type="entry name" value="PKS_KR"/>
</dbReference>
<evidence type="ECO:0000259" key="10">
    <source>
        <dbReference type="PROSITE" id="PS52019"/>
    </source>
</evidence>
<dbReference type="InterPro" id="IPR049551">
    <property type="entry name" value="PKS_DH_C"/>
</dbReference>
<dbReference type="GO" id="GO:0016491">
    <property type="term" value="F:oxidoreductase activity"/>
    <property type="evidence" value="ECO:0007669"/>
    <property type="project" value="InterPro"/>
</dbReference>
<dbReference type="SMART" id="SM00825">
    <property type="entry name" value="PKS_KS"/>
    <property type="match status" value="1"/>
</dbReference>
<name>B8ERU7_METSB</name>
<dbReference type="InterPro" id="IPR036291">
    <property type="entry name" value="NAD(P)-bd_dom_sf"/>
</dbReference>
<reference evidence="11 12" key="1">
    <citation type="journal article" date="2010" name="J. Bacteriol.">
        <title>Complete genome sequence of the aerobic facultative methanotroph Methylocella silvestris BL2.</title>
        <authorList>
            <person name="Chen Y."/>
            <person name="Crombie A."/>
            <person name="Rahman M.T."/>
            <person name="Dedysh S.N."/>
            <person name="Liesack W."/>
            <person name="Stott M.B."/>
            <person name="Alam M."/>
            <person name="Theisen A.R."/>
            <person name="Murrell J.C."/>
            <person name="Dunfield P.F."/>
        </authorList>
    </citation>
    <scope>NUCLEOTIDE SEQUENCE [LARGE SCALE GENOMIC DNA]</scope>
    <source>
        <strain evidence="12">DSM 15510 / CIP 108128 / LMG 27833 / NCIMB 13906 / BL2</strain>
    </source>
</reference>
<dbReference type="SUPFAM" id="SSF47336">
    <property type="entry name" value="ACP-like"/>
    <property type="match status" value="1"/>
</dbReference>
<dbReference type="PROSITE" id="PS00012">
    <property type="entry name" value="PHOSPHOPANTETHEINE"/>
    <property type="match status" value="1"/>
</dbReference>
<dbReference type="Gene3D" id="3.10.129.110">
    <property type="entry name" value="Polyketide synthase dehydratase"/>
    <property type="match status" value="1"/>
</dbReference>
<feature type="active site" description="Proton acceptor; for dehydratase activity" evidence="7">
    <location>
        <position position="936"/>
    </location>
</feature>
<keyword evidence="6" id="KW-0012">Acyltransferase</keyword>
<dbReference type="PROSITE" id="PS50075">
    <property type="entry name" value="CARRIER"/>
    <property type="match status" value="1"/>
</dbReference>
<keyword evidence="3" id="KW-0808">Transferase</keyword>
<dbReference type="Pfam" id="PF08659">
    <property type="entry name" value="KR"/>
    <property type="match status" value="1"/>
</dbReference>
<dbReference type="PROSITE" id="PS00606">
    <property type="entry name" value="KS3_1"/>
    <property type="match status" value="1"/>
</dbReference>
<keyword evidence="5" id="KW-0511">Multifunctional enzyme</keyword>
<dbReference type="GO" id="GO:0004312">
    <property type="term" value="F:fatty acid synthase activity"/>
    <property type="evidence" value="ECO:0007669"/>
    <property type="project" value="TreeGrafter"/>
</dbReference>
<dbReference type="InterPro" id="IPR042104">
    <property type="entry name" value="PKS_dehydratase_sf"/>
</dbReference>
<dbReference type="InterPro" id="IPR011032">
    <property type="entry name" value="GroES-like_sf"/>
</dbReference>
<dbReference type="SMART" id="SM00827">
    <property type="entry name" value="PKS_AT"/>
    <property type="match status" value="1"/>
</dbReference>
<dbReference type="SUPFAM" id="SSF53901">
    <property type="entry name" value="Thiolase-like"/>
    <property type="match status" value="1"/>
</dbReference>
<dbReference type="Gene3D" id="3.40.47.10">
    <property type="match status" value="1"/>
</dbReference>
<dbReference type="Gene3D" id="3.30.70.3290">
    <property type="match status" value="1"/>
</dbReference>
<dbReference type="InterPro" id="IPR006162">
    <property type="entry name" value="Ppantetheine_attach_site"/>
</dbReference>
<evidence type="ECO:0000313" key="11">
    <source>
        <dbReference type="EMBL" id="ACK51645.1"/>
    </source>
</evidence>
<evidence type="ECO:0000256" key="7">
    <source>
        <dbReference type="PROSITE-ProRule" id="PRU01363"/>
    </source>
</evidence>
<dbReference type="InterPro" id="IPR014030">
    <property type="entry name" value="Ketoacyl_synth_N"/>
</dbReference>
<evidence type="ECO:0000259" key="9">
    <source>
        <dbReference type="PROSITE" id="PS52004"/>
    </source>
</evidence>
<dbReference type="SMART" id="SM00822">
    <property type="entry name" value="PKS_KR"/>
    <property type="match status" value="1"/>
</dbReference>
<dbReference type="CDD" id="cd00833">
    <property type="entry name" value="PKS"/>
    <property type="match status" value="1"/>
</dbReference>
<dbReference type="InterPro" id="IPR032821">
    <property type="entry name" value="PKS_assoc"/>
</dbReference>
<dbReference type="Pfam" id="PF16197">
    <property type="entry name" value="KAsynt_C_assoc"/>
    <property type="match status" value="1"/>
</dbReference>
<dbReference type="eggNOG" id="COG3321">
    <property type="taxonomic scope" value="Bacteria"/>
</dbReference>
<keyword evidence="1" id="KW-0596">Phosphopantetheine</keyword>
<feature type="region of interest" description="C-terminal hotdog fold" evidence="7">
    <location>
        <begin position="1036"/>
        <end position="1179"/>
    </location>
</feature>
<dbReference type="Pfam" id="PF08240">
    <property type="entry name" value="ADH_N"/>
    <property type="match status" value="1"/>
</dbReference>
<dbReference type="SMART" id="SM00826">
    <property type="entry name" value="PKS_DH"/>
    <property type="match status" value="1"/>
</dbReference>
<dbReference type="SUPFAM" id="SSF53335">
    <property type="entry name" value="S-adenosyl-L-methionine-dependent methyltransferases"/>
    <property type="match status" value="1"/>
</dbReference>
<dbReference type="InterPro" id="IPR029063">
    <property type="entry name" value="SAM-dependent_MTases_sf"/>
</dbReference>
<dbReference type="eggNOG" id="COG1028">
    <property type="taxonomic scope" value="Bacteria"/>
</dbReference>
<evidence type="ECO:0000313" key="12">
    <source>
        <dbReference type="Proteomes" id="UP000002257"/>
    </source>
</evidence>
<dbReference type="InterPro" id="IPR057326">
    <property type="entry name" value="KR_dom"/>
</dbReference>
<dbReference type="PROSITE" id="PS52019">
    <property type="entry name" value="PKS_MFAS_DH"/>
    <property type="match status" value="1"/>
</dbReference>
<dbReference type="SUPFAM" id="SSF51735">
    <property type="entry name" value="NAD(P)-binding Rossmann-fold domains"/>
    <property type="match status" value="3"/>
</dbReference>
<dbReference type="KEGG" id="msl:Msil_2723"/>